<dbReference type="Proteomes" id="UP001597183">
    <property type="component" value="Unassembled WGS sequence"/>
</dbReference>
<proteinExistence type="predicted"/>
<dbReference type="RefSeq" id="WP_317791516.1">
    <property type="nucleotide sequence ID" value="NZ_AP028461.1"/>
</dbReference>
<accession>A0ABW4A3C6</accession>
<feature type="region of interest" description="Disordered" evidence="1">
    <location>
        <begin position="48"/>
        <end position="67"/>
    </location>
</feature>
<sequence>MSAWIVDRDHLDLLLTAAVQWDLITADQADDTGRMLWKENLASVAYRYPHDRDGGRPGPHGFRDRDVDTYRYRPYPGRIDPEVIEAAAASLRYQSCEHPGWHDSTSAQWVNRLHQLAADRIPAYLTEHGPVDPRRQAPDETGWYVLIDLAGKRQTRSADGWSVPDRDVLHRAAALRTGATP</sequence>
<gene>
    <name evidence="2" type="ORF">ACFQ5G_04720</name>
</gene>
<protein>
    <submittedName>
        <fullName evidence="2">Uncharacterized protein</fullName>
    </submittedName>
</protein>
<evidence type="ECO:0000256" key="1">
    <source>
        <dbReference type="SAM" id="MobiDB-lite"/>
    </source>
</evidence>
<comment type="caution">
    <text evidence="2">The sequence shown here is derived from an EMBL/GenBank/DDBJ whole genome shotgun (WGS) entry which is preliminary data.</text>
</comment>
<reference evidence="3" key="1">
    <citation type="journal article" date="2019" name="Int. J. Syst. Evol. Microbiol.">
        <title>The Global Catalogue of Microorganisms (GCM) 10K type strain sequencing project: providing services to taxonomists for standard genome sequencing and annotation.</title>
        <authorList>
            <consortium name="The Broad Institute Genomics Platform"/>
            <consortium name="The Broad Institute Genome Sequencing Center for Infectious Disease"/>
            <person name="Wu L."/>
            <person name="Ma J."/>
        </authorList>
    </citation>
    <scope>NUCLEOTIDE SEQUENCE [LARGE SCALE GENOMIC DNA]</scope>
    <source>
        <strain evidence="3">CCM 7526</strain>
    </source>
</reference>
<organism evidence="2 3">
    <name type="scientific">Actinoplanes sichuanensis</name>
    <dbReference type="NCBI Taxonomy" id="512349"/>
    <lineage>
        <taxon>Bacteria</taxon>
        <taxon>Bacillati</taxon>
        <taxon>Actinomycetota</taxon>
        <taxon>Actinomycetes</taxon>
        <taxon>Micromonosporales</taxon>
        <taxon>Micromonosporaceae</taxon>
        <taxon>Actinoplanes</taxon>
    </lineage>
</organism>
<dbReference type="EMBL" id="JBHTMK010000005">
    <property type="protein sequence ID" value="MFD1364647.1"/>
    <property type="molecule type" value="Genomic_DNA"/>
</dbReference>
<name>A0ABW4A3C6_9ACTN</name>
<evidence type="ECO:0000313" key="2">
    <source>
        <dbReference type="EMBL" id="MFD1364647.1"/>
    </source>
</evidence>
<evidence type="ECO:0000313" key="3">
    <source>
        <dbReference type="Proteomes" id="UP001597183"/>
    </source>
</evidence>
<keyword evidence="3" id="KW-1185">Reference proteome</keyword>